<proteinExistence type="inferred from homology"/>
<dbReference type="PANTHER" id="PTHR10357:SF215">
    <property type="entry name" value="ALPHA-AMYLASE 1"/>
    <property type="match status" value="1"/>
</dbReference>
<evidence type="ECO:0000256" key="4">
    <source>
        <dbReference type="ARBA" id="ARBA00012595"/>
    </source>
</evidence>
<comment type="cofactor">
    <cofactor evidence="2">
        <name>Ca(2+)</name>
        <dbReference type="ChEBI" id="CHEBI:29108"/>
    </cofactor>
</comment>
<reference evidence="14 15" key="1">
    <citation type="submission" date="2024-08" db="EMBL/GenBank/DDBJ databases">
        <title>Two novel Cytobacillus novel species.</title>
        <authorList>
            <person name="Liu G."/>
        </authorList>
    </citation>
    <scope>NUCLEOTIDE SEQUENCE [LARGE SCALE GENOMIC DNA]</scope>
    <source>
        <strain evidence="14 15">FJAT-54145</strain>
    </source>
</reference>
<evidence type="ECO:0000256" key="11">
    <source>
        <dbReference type="SAM" id="Phobius"/>
    </source>
</evidence>
<feature type="transmembrane region" description="Helical" evidence="11">
    <location>
        <begin position="467"/>
        <end position="488"/>
    </location>
</feature>
<evidence type="ECO:0000256" key="7">
    <source>
        <dbReference type="ARBA" id="ARBA00022801"/>
    </source>
</evidence>
<evidence type="ECO:0000259" key="13">
    <source>
        <dbReference type="SMART" id="SM00642"/>
    </source>
</evidence>
<evidence type="ECO:0000256" key="6">
    <source>
        <dbReference type="ARBA" id="ARBA00022729"/>
    </source>
</evidence>
<dbReference type="InterPro" id="IPR054174">
    <property type="entry name" value="Alpha-amylase-like_C"/>
</dbReference>
<comment type="catalytic activity">
    <reaction evidence="1">
        <text>Endohydrolysis of (1-&gt;4)-alpha-D-glucosidic linkages in polysaccharides containing three or more (1-&gt;4)-alpha-linked D-glucose units.</text>
        <dbReference type="EC" id="3.2.1.1"/>
    </reaction>
</comment>
<keyword evidence="11" id="KW-0472">Membrane</keyword>
<dbReference type="EC" id="3.2.1.1" evidence="4"/>
<evidence type="ECO:0000256" key="9">
    <source>
        <dbReference type="ARBA" id="ARBA00023277"/>
    </source>
</evidence>
<keyword evidence="6 12" id="KW-0732">Signal</keyword>
<dbReference type="PIRSF" id="PIRSF001024">
    <property type="entry name" value="Alph-amyl_fung"/>
    <property type="match status" value="1"/>
</dbReference>
<evidence type="ECO:0000256" key="10">
    <source>
        <dbReference type="ARBA" id="ARBA00023295"/>
    </source>
</evidence>
<gene>
    <name evidence="14" type="ORF">ACFYKX_06875</name>
</gene>
<dbReference type="RefSeq" id="WP_389359395.1">
    <property type="nucleotide sequence ID" value="NZ_JBIACK010000002.1"/>
</dbReference>
<keyword evidence="7 14" id="KW-0378">Hydrolase</keyword>
<feature type="domain" description="Glycosyl hydrolase family 13 catalytic" evidence="13">
    <location>
        <begin position="38"/>
        <end position="372"/>
    </location>
</feature>
<evidence type="ECO:0000256" key="5">
    <source>
        <dbReference type="ARBA" id="ARBA00022723"/>
    </source>
</evidence>
<evidence type="ECO:0000256" key="1">
    <source>
        <dbReference type="ARBA" id="ARBA00000548"/>
    </source>
</evidence>
<keyword evidence="5" id="KW-0479">Metal-binding</keyword>
<dbReference type="GO" id="GO:0016787">
    <property type="term" value="F:hydrolase activity"/>
    <property type="evidence" value="ECO:0007669"/>
    <property type="project" value="UniProtKB-KW"/>
</dbReference>
<dbReference type="InterPro" id="IPR013780">
    <property type="entry name" value="Glyco_hydro_b"/>
</dbReference>
<dbReference type="SUPFAM" id="SSF51011">
    <property type="entry name" value="Glycosyl hydrolase domain"/>
    <property type="match status" value="1"/>
</dbReference>
<dbReference type="InterPro" id="IPR006047">
    <property type="entry name" value="GH13_cat_dom"/>
</dbReference>
<dbReference type="Gene3D" id="3.20.20.80">
    <property type="entry name" value="Glycosidases"/>
    <property type="match status" value="1"/>
</dbReference>
<comment type="similarity">
    <text evidence="3">Belongs to the glycosyl hydrolase 13 family.</text>
</comment>
<dbReference type="Proteomes" id="UP001601059">
    <property type="component" value="Unassembled WGS sequence"/>
</dbReference>
<protein>
    <recommendedName>
        <fullName evidence="4">alpha-amylase</fullName>
        <ecNumber evidence="4">3.2.1.1</ecNumber>
    </recommendedName>
</protein>
<keyword evidence="10" id="KW-0326">Glycosidase</keyword>
<evidence type="ECO:0000256" key="8">
    <source>
        <dbReference type="ARBA" id="ARBA00022837"/>
    </source>
</evidence>
<dbReference type="PANTHER" id="PTHR10357">
    <property type="entry name" value="ALPHA-AMYLASE FAMILY MEMBER"/>
    <property type="match status" value="1"/>
</dbReference>
<comment type="caution">
    <text evidence="14">The sequence shown here is derived from an EMBL/GenBank/DDBJ whole genome shotgun (WGS) entry which is preliminary data.</text>
</comment>
<dbReference type="InterPro" id="IPR017853">
    <property type="entry name" value="GH"/>
</dbReference>
<feature type="chain" id="PRO_5045222972" description="alpha-amylase" evidence="12">
    <location>
        <begin position="24"/>
        <end position="497"/>
    </location>
</feature>
<keyword evidence="11" id="KW-0812">Transmembrane</keyword>
<evidence type="ECO:0000256" key="3">
    <source>
        <dbReference type="ARBA" id="ARBA00008061"/>
    </source>
</evidence>
<evidence type="ECO:0000313" key="14">
    <source>
        <dbReference type="EMBL" id="MFE8700328.1"/>
    </source>
</evidence>
<dbReference type="Pfam" id="PF22026">
    <property type="entry name" value="Alpha-amylase_C_2"/>
    <property type="match status" value="1"/>
</dbReference>
<accession>A0ABW6KC22</accession>
<evidence type="ECO:0000313" key="15">
    <source>
        <dbReference type="Proteomes" id="UP001601059"/>
    </source>
</evidence>
<dbReference type="SUPFAM" id="SSF51445">
    <property type="entry name" value="(Trans)glycosidases"/>
    <property type="match status" value="1"/>
</dbReference>
<keyword evidence="15" id="KW-1185">Reference proteome</keyword>
<evidence type="ECO:0000256" key="2">
    <source>
        <dbReference type="ARBA" id="ARBA00001913"/>
    </source>
</evidence>
<keyword evidence="11" id="KW-1133">Transmembrane helix</keyword>
<dbReference type="InterPro" id="IPR013777">
    <property type="entry name" value="A-amylase-like"/>
</dbReference>
<organism evidence="14 15">
    <name type="scientific">Cytobacillus spartinae</name>
    <dbReference type="NCBI Taxonomy" id="3299023"/>
    <lineage>
        <taxon>Bacteria</taxon>
        <taxon>Bacillati</taxon>
        <taxon>Bacillota</taxon>
        <taxon>Bacilli</taxon>
        <taxon>Bacillales</taxon>
        <taxon>Bacillaceae</taxon>
        <taxon>Cytobacillus</taxon>
    </lineage>
</organism>
<sequence length="497" mass="57197">MKNFLVILLLIPFLGFYTSSVEATKKEERKWQDETVYYIMIDRFNNSDFTNDYDVDANDPIAYHGGDFKGIIDQLDYIKDMGFTTIALSPIFDNEEDGYHGYWINDFYNTEEHLGTLESFKQLVKEAHNRDLKVIIDFVVSHVGQTHPWIEDKAKSAWVKGKVTESKNVWVEGLPQLNLENTEVVNYLTEAAKWWITETDIDGYRLEQLENVPADFLNDFSKSVKEEKEDFFILGDKAELQNTEDHITGYYDYELQEPLSKVFSKPDQSLQPVHSLVENYVEKEDNPYLRGVFLDNQHTIRFTRGAVNLNEHPGPRLKMALTNLFTIPGIPIVYYGTEIALDGGLGDDNTKQMNFMTDKELIEYITKIGELRQQLPALTRGTYELLYEKDGMVVYKREVEEETAIVAINNTTKTQTVELTGLLEGNKELRGLLIGDLVRSNGDEYKVILNRDEAEIYVLTDKSGLNIPYLVVMGAVYVAFIGFVILLWRRAKKKRAS</sequence>
<keyword evidence="8" id="KW-0106">Calcium</keyword>
<dbReference type="Pfam" id="PF00128">
    <property type="entry name" value="Alpha-amylase"/>
    <property type="match status" value="2"/>
</dbReference>
<dbReference type="SMART" id="SM00642">
    <property type="entry name" value="Aamy"/>
    <property type="match status" value="1"/>
</dbReference>
<evidence type="ECO:0000256" key="12">
    <source>
        <dbReference type="SAM" id="SignalP"/>
    </source>
</evidence>
<keyword evidence="9" id="KW-0119">Carbohydrate metabolism</keyword>
<feature type="signal peptide" evidence="12">
    <location>
        <begin position="1"/>
        <end position="23"/>
    </location>
</feature>
<dbReference type="Gene3D" id="2.60.40.1180">
    <property type="entry name" value="Golgi alpha-mannosidase II"/>
    <property type="match status" value="1"/>
</dbReference>
<name>A0ABW6KC22_9BACI</name>
<dbReference type="EMBL" id="JBIACK010000002">
    <property type="protein sequence ID" value="MFE8700328.1"/>
    <property type="molecule type" value="Genomic_DNA"/>
</dbReference>